<accession>A0A2C6BJ90</accession>
<evidence type="ECO:0000313" key="2">
    <source>
        <dbReference type="Proteomes" id="UP000224182"/>
    </source>
</evidence>
<comment type="caution">
    <text evidence="1">The sequence shown here is derived from an EMBL/GenBank/DDBJ whole genome shotgun (WGS) entry which is preliminary data.</text>
</comment>
<evidence type="ECO:0000313" key="1">
    <source>
        <dbReference type="EMBL" id="PHI06576.1"/>
    </source>
</evidence>
<gene>
    <name evidence="1" type="ORF">CBG54_05795</name>
</gene>
<organism evidence="1 2">
    <name type="scientific">Fusobacterium nucleatum subsp. polymorphum</name>
    <name type="common">Fusobacterium polymorphum</name>
    <dbReference type="NCBI Taxonomy" id="76857"/>
    <lineage>
        <taxon>Bacteria</taxon>
        <taxon>Fusobacteriati</taxon>
        <taxon>Fusobacteriota</taxon>
        <taxon>Fusobacteriia</taxon>
        <taxon>Fusobacteriales</taxon>
        <taxon>Fusobacteriaceae</taxon>
        <taxon>Fusobacterium</taxon>
    </lineage>
</organism>
<reference evidence="1 2" key="1">
    <citation type="submission" date="2017-06" db="EMBL/GenBank/DDBJ databases">
        <title>Draft genome sequence of Fusobacterium nucleatum subsp. polymorphum KCOM 1271 (=ChDC F305).</title>
        <authorList>
            <person name="Kook J.-K."/>
            <person name="Park S.-N."/>
            <person name="Lim Y.K."/>
            <person name="Roh H."/>
        </authorList>
    </citation>
    <scope>NUCLEOTIDE SEQUENCE [LARGE SCALE GENOMIC DNA]</scope>
    <source>
        <strain evidence="2">KCOM 1271 (ChDC F305)</strain>
    </source>
</reference>
<name>A0A2C6BJ90_FUSNP</name>
<sequence>MKLLNIFNWLFNRNNNNTQSIVNSIVASNSYIAEKLAYLNRMYFELKLTYPVEFFYNELINEIEIEFSENFNILEIEKFIISFIKDKLEFVDKLA</sequence>
<dbReference type="EMBL" id="NIRN01000001">
    <property type="protein sequence ID" value="PHI06576.1"/>
    <property type="molecule type" value="Genomic_DNA"/>
</dbReference>
<dbReference type="AlphaFoldDB" id="A0A2C6BJ90"/>
<proteinExistence type="predicted"/>
<dbReference type="RefSeq" id="WP_098974282.1">
    <property type="nucleotide sequence ID" value="NZ_CP077115.1"/>
</dbReference>
<protein>
    <submittedName>
        <fullName evidence="1">Uncharacterized protein</fullName>
    </submittedName>
</protein>
<dbReference type="Proteomes" id="UP000224182">
    <property type="component" value="Unassembled WGS sequence"/>
</dbReference>